<evidence type="ECO:0000313" key="2">
    <source>
        <dbReference type="Proteomes" id="UP000222366"/>
    </source>
</evidence>
<sequence>MDMGVDLLIDLCVVMNWSRGKDFCFMDFLVTLEKSVLNVV</sequence>
<gene>
    <name evidence="1" type="ORF">Xsto_01650</name>
</gene>
<dbReference type="Proteomes" id="UP000222366">
    <property type="component" value="Unassembled WGS sequence"/>
</dbReference>
<accession>A0A2D0KR54</accession>
<protein>
    <submittedName>
        <fullName evidence="1">Uncharacterized protein</fullName>
    </submittedName>
</protein>
<comment type="caution">
    <text evidence="1">The sequence shown here is derived from an EMBL/GenBank/DDBJ whole genome shotgun (WGS) entry which is preliminary data.</text>
</comment>
<name>A0A2D0KR54_9GAMM</name>
<dbReference type="AlphaFoldDB" id="A0A2D0KR54"/>
<keyword evidence="2" id="KW-1185">Reference proteome</keyword>
<organism evidence="1 2">
    <name type="scientific">Xenorhabdus stockiae</name>
    <dbReference type="NCBI Taxonomy" id="351614"/>
    <lineage>
        <taxon>Bacteria</taxon>
        <taxon>Pseudomonadati</taxon>
        <taxon>Pseudomonadota</taxon>
        <taxon>Gammaproteobacteria</taxon>
        <taxon>Enterobacterales</taxon>
        <taxon>Morganellaceae</taxon>
        <taxon>Xenorhabdus</taxon>
    </lineage>
</organism>
<proteinExistence type="predicted"/>
<evidence type="ECO:0000313" key="1">
    <source>
        <dbReference type="EMBL" id="PHM65906.1"/>
    </source>
</evidence>
<reference evidence="1 2" key="1">
    <citation type="journal article" date="2017" name="Nat. Microbiol.">
        <title>Natural product diversity associated with the nematode symbionts Photorhabdus and Xenorhabdus.</title>
        <authorList>
            <person name="Tobias N.J."/>
            <person name="Wolff H."/>
            <person name="Djahanschiri B."/>
            <person name="Grundmann F."/>
            <person name="Kronenwerth M."/>
            <person name="Shi Y.M."/>
            <person name="Simonyi S."/>
            <person name="Grun P."/>
            <person name="Shapiro-Ilan D."/>
            <person name="Pidot S.J."/>
            <person name="Stinear T.P."/>
            <person name="Ebersberger I."/>
            <person name="Bode H.B."/>
        </authorList>
    </citation>
    <scope>NUCLEOTIDE SEQUENCE [LARGE SCALE GENOMIC DNA]</scope>
    <source>
        <strain evidence="1 2">DSM 17904</strain>
    </source>
</reference>
<dbReference type="EMBL" id="NJAJ01000012">
    <property type="protein sequence ID" value="PHM65906.1"/>
    <property type="molecule type" value="Genomic_DNA"/>
</dbReference>